<protein>
    <recommendedName>
        <fullName evidence="2">Minor tail T domain-containing protein</fullName>
    </recommendedName>
</protein>
<evidence type="ECO:0000313" key="3">
    <source>
        <dbReference type="EMBL" id="QJA83845.1"/>
    </source>
</evidence>
<dbReference type="Pfam" id="PF06223">
    <property type="entry name" value="Phage_tail_T"/>
    <property type="match status" value="1"/>
</dbReference>
<name>A0A6M3KR00_9ZZZZ</name>
<gene>
    <name evidence="3" type="ORF">MM415A00250_0023</name>
</gene>
<reference evidence="3" key="1">
    <citation type="submission" date="2020-03" db="EMBL/GenBank/DDBJ databases">
        <title>The deep terrestrial virosphere.</title>
        <authorList>
            <person name="Holmfeldt K."/>
            <person name="Nilsson E."/>
            <person name="Simone D."/>
            <person name="Lopez-Fernandez M."/>
            <person name="Wu X."/>
            <person name="de Brujin I."/>
            <person name="Lundin D."/>
            <person name="Andersson A."/>
            <person name="Bertilsson S."/>
            <person name="Dopson M."/>
        </authorList>
    </citation>
    <scope>NUCLEOTIDE SEQUENCE</scope>
    <source>
        <strain evidence="3">MM415A00250</strain>
    </source>
</reference>
<feature type="compositionally biased region" description="Basic and acidic residues" evidence="1">
    <location>
        <begin position="57"/>
        <end position="72"/>
    </location>
</feature>
<organism evidence="3">
    <name type="scientific">viral metagenome</name>
    <dbReference type="NCBI Taxonomy" id="1070528"/>
    <lineage>
        <taxon>unclassified sequences</taxon>
        <taxon>metagenomes</taxon>
        <taxon>organismal metagenomes</taxon>
    </lineage>
</organism>
<feature type="domain" description="Minor tail T" evidence="2">
    <location>
        <begin position="28"/>
        <end position="86"/>
    </location>
</feature>
<dbReference type="InterPro" id="IPR009350">
    <property type="entry name" value="Phage_tail_T"/>
</dbReference>
<evidence type="ECO:0000259" key="2">
    <source>
        <dbReference type="Pfam" id="PF06223"/>
    </source>
</evidence>
<proteinExistence type="predicted"/>
<dbReference type="AlphaFoldDB" id="A0A6M3KR00"/>
<sequence length="97" mass="11406">MLGLSESEFWWLTLAQYNELVKRYRDAEEVKDWRNGLLCAVMANCHRDAKKKPSPFKAEDFMPRRHGERKKSTPDEMLNWVRIMNAAHGGKEIIRDG</sequence>
<dbReference type="EMBL" id="MT142519">
    <property type="protein sequence ID" value="QJA83845.1"/>
    <property type="molecule type" value="Genomic_DNA"/>
</dbReference>
<accession>A0A6M3KR00</accession>
<evidence type="ECO:0000256" key="1">
    <source>
        <dbReference type="SAM" id="MobiDB-lite"/>
    </source>
</evidence>
<feature type="region of interest" description="Disordered" evidence="1">
    <location>
        <begin position="50"/>
        <end position="72"/>
    </location>
</feature>